<comment type="similarity">
    <text evidence="2">Belongs to the class IV-like SAM-binding methyltransferase superfamily. RNA methyltransferase TrmH family.</text>
</comment>
<protein>
    <recommendedName>
        <fullName evidence="9">rRNA methyltransferase 1, mitochondrial</fullName>
    </recommendedName>
</protein>
<feature type="domain" description="RNA 2-O ribose methyltransferase substrate binding" evidence="11">
    <location>
        <begin position="137"/>
        <end position="220"/>
    </location>
</feature>
<keyword evidence="5" id="KW-0808">Transferase</keyword>
<evidence type="ECO:0000256" key="1">
    <source>
        <dbReference type="ARBA" id="ARBA00004173"/>
    </source>
</evidence>
<reference evidence="12" key="1">
    <citation type="journal article" date="2020" name="Fungal Divers.">
        <title>Resolving the Mortierellaceae phylogeny through synthesis of multi-gene phylogenetics and phylogenomics.</title>
        <authorList>
            <person name="Vandepol N."/>
            <person name="Liber J."/>
            <person name="Desiro A."/>
            <person name="Na H."/>
            <person name="Kennedy M."/>
            <person name="Barry K."/>
            <person name="Grigoriev I.V."/>
            <person name="Miller A.N."/>
            <person name="O'Donnell K."/>
            <person name="Stajich J.E."/>
            <person name="Bonito G."/>
        </authorList>
    </citation>
    <scope>NUCLEOTIDE SEQUENCE</scope>
    <source>
        <strain evidence="12">NRRL 2591</strain>
    </source>
</reference>
<keyword evidence="6" id="KW-0949">S-adenosyl-L-methionine</keyword>
<gene>
    <name evidence="12" type="ORF">EC957_001544</name>
</gene>
<keyword evidence="3" id="KW-0698">rRNA processing</keyword>
<dbReference type="CDD" id="cd18105">
    <property type="entry name" value="SpoU-like_MRM1"/>
    <property type="match status" value="1"/>
</dbReference>
<evidence type="ECO:0000256" key="8">
    <source>
        <dbReference type="ARBA" id="ARBA00023128"/>
    </source>
</evidence>
<dbReference type="SMART" id="SM00967">
    <property type="entry name" value="SpoU_sub_bind"/>
    <property type="match status" value="1"/>
</dbReference>
<dbReference type="AlphaFoldDB" id="A0A9P6F656"/>
<dbReference type="Pfam" id="PF08032">
    <property type="entry name" value="SpoU_sub_bind"/>
    <property type="match status" value="1"/>
</dbReference>
<proteinExistence type="inferred from homology"/>
<dbReference type="InterPro" id="IPR047261">
    <property type="entry name" value="MRM1_MeTrfase_dom"/>
</dbReference>
<evidence type="ECO:0000256" key="10">
    <source>
        <dbReference type="SAM" id="MobiDB-lite"/>
    </source>
</evidence>
<sequence>MKDSSSWTDVTPTFGSRDRRSSSRSNSRMSAAGGDDPFERLDRGDGRNDRDRDHGRDKDRDRSSVKFGRSSFPPRESSSRDRFGSSSSPSSRSPRSYNNDSGNRDNAYRGGSGRSYDPSITDRRGGPSQNMASEHDYLYSPNVVIPALSNGFRTPYKLYYSNTLIQNRKKRKEDPVADCIELAKRHDIPVVKTDKHQLNEMSGQRPHQGIVLEASKLKETMVAGLGPVSVHTNDYQLIYKAAGRDKYLSTRENEPPVWIALDEVVDPQNLGAILRTSLFMGVDGVVVCHKNSAPLSAVVAKASAGALEERPTYGVSSLVNFIKKSQENGWHVVGAHVTYGSKRNRPLHTWPETGVDQPTLLIMGSEGNGLRKQIMNQCDSFVQIPTLSSAPTGVDSLNVSVATGIILSKLMGGRFLRLPKNLRKYPHRVSRVGTGVEGEDEEDEDEEEEEEDDEEEEEDEDEEEEEERLVGTGQAPKKKSSLPF</sequence>
<evidence type="ECO:0000259" key="11">
    <source>
        <dbReference type="SMART" id="SM00967"/>
    </source>
</evidence>
<dbReference type="PANTHER" id="PTHR46103:SF1">
    <property type="entry name" value="RRNA METHYLTRANSFERASE 1, MITOCHONDRIAL"/>
    <property type="match status" value="1"/>
</dbReference>
<dbReference type="InterPro" id="IPR001537">
    <property type="entry name" value="SpoU_MeTrfase"/>
</dbReference>
<dbReference type="Gene3D" id="3.40.1280.10">
    <property type="match status" value="1"/>
</dbReference>
<evidence type="ECO:0000256" key="9">
    <source>
        <dbReference type="ARBA" id="ARBA00034881"/>
    </source>
</evidence>
<dbReference type="InterPro" id="IPR004441">
    <property type="entry name" value="rRNA_MeTrfase_TrmH"/>
</dbReference>
<evidence type="ECO:0000313" key="12">
    <source>
        <dbReference type="EMBL" id="KAF9542823.1"/>
    </source>
</evidence>
<dbReference type="InterPro" id="IPR013123">
    <property type="entry name" value="SpoU_subst-bd"/>
</dbReference>
<keyword evidence="4" id="KW-0489">Methyltransferase</keyword>
<evidence type="ECO:0000256" key="2">
    <source>
        <dbReference type="ARBA" id="ARBA00007228"/>
    </source>
</evidence>
<dbReference type="Pfam" id="PF00588">
    <property type="entry name" value="SpoU_methylase"/>
    <property type="match status" value="1"/>
</dbReference>
<comment type="subcellular location">
    <subcellularLocation>
        <location evidence="1">Mitochondrion</location>
    </subcellularLocation>
</comment>
<feature type="compositionally biased region" description="Polar residues" evidence="10">
    <location>
        <begin position="1"/>
        <end position="14"/>
    </location>
</feature>
<evidence type="ECO:0000256" key="3">
    <source>
        <dbReference type="ARBA" id="ARBA00022552"/>
    </source>
</evidence>
<dbReference type="PANTHER" id="PTHR46103">
    <property type="entry name" value="RRNA METHYLTRANSFERASE 1, MITOCHONDRIAL"/>
    <property type="match status" value="1"/>
</dbReference>
<feature type="compositionally biased region" description="Low complexity" evidence="10">
    <location>
        <begin position="84"/>
        <end position="96"/>
    </location>
</feature>
<keyword evidence="7" id="KW-0809">Transit peptide</keyword>
<dbReference type="Gene3D" id="3.30.1330.30">
    <property type="match status" value="1"/>
</dbReference>
<dbReference type="GO" id="GO:0003723">
    <property type="term" value="F:RNA binding"/>
    <property type="evidence" value="ECO:0007669"/>
    <property type="project" value="InterPro"/>
</dbReference>
<accession>A0A9P6F656</accession>
<organism evidence="12 13">
    <name type="scientific">Mortierella hygrophila</name>
    <dbReference type="NCBI Taxonomy" id="979708"/>
    <lineage>
        <taxon>Eukaryota</taxon>
        <taxon>Fungi</taxon>
        <taxon>Fungi incertae sedis</taxon>
        <taxon>Mucoromycota</taxon>
        <taxon>Mortierellomycotina</taxon>
        <taxon>Mortierellomycetes</taxon>
        <taxon>Mortierellales</taxon>
        <taxon>Mortierellaceae</taxon>
        <taxon>Mortierella</taxon>
    </lineage>
</organism>
<dbReference type="InterPro" id="IPR029026">
    <property type="entry name" value="tRNA_m1G_MTases_N"/>
</dbReference>
<dbReference type="SUPFAM" id="SSF75217">
    <property type="entry name" value="alpha/beta knot"/>
    <property type="match status" value="1"/>
</dbReference>
<dbReference type="GO" id="GO:0016435">
    <property type="term" value="F:rRNA (guanine) methyltransferase activity"/>
    <property type="evidence" value="ECO:0007669"/>
    <property type="project" value="TreeGrafter"/>
</dbReference>
<evidence type="ECO:0000256" key="6">
    <source>
        <dbReference type="ARBA" id="ARBA00022691"/>
    </source>
</evidence>
<dbReference type="NCBIfam" id="TIGR00186">
    <property type="entry name" value="rRNA_methyl_3"/>
    <property type="match status" value="1"/>
</dbReference>
<dbReference type="Proteomes" id="UP000723463">
    <property type="component" value="Unassembled WGS sequence"/>
</dbReference>
<evidence type="ECO:0000256" key="5">
    <source>
        <dbReference type="ARBA" id="ARBA00022679"/>
    </source>
</evidence>
<feature type="region of interest" description="Disordered" evidence="10">
    <location>
        <begin position="429"/>
        <end position="484"/>
    </location>
</feature>
<comment type="caution">
    <text evidence="12">The sequence shown here is derived from an EMBL/GenBank/DDBJ whole genome shotgun (WGS) entry which is preliminary data.</text>
</comment>
<name>A0A9P6F656_9FUNG</name>
<feature type="region of interest" description="Disordered" evidence="10">
    <location>
        <begin position="1"/>
        <end position="134"/>
    </location>
</feature>
<dbReference type="InterPro" id="IPR047182">
    <property type="entry name" value="MRM1"/>
</dbReference>
<dbReference type="GO" id="GO:0005739">
    <property type="term" value="C:mitochondrion"/>
    <property type="evidence" value="ECO:0007669"/>
    <property type="project" value="UniProtKB-SubCell"/>
</dbReference>
<evidence type="ECO:0000256" key="7">
    <source>
        <dbReference type="ARBA" id="ARBA00022946"/>
    </source>
</evidence>
<feature type="compositionally biased region" description="Acidic residues" evidence="10">
    <location>
        <begin position="437"/>
        <end position="467"/>
    </location>
</feature>
<evidence type="ECO:0000256" key="4">
    <source>
        <dbReference type="ARBA" id="ARBA00022603"/>
    </source>
</evidence>
<evidence type="ECO:0000313" key="13">
    <source>
        <dbReference type="Proteomes" id="UP000723463"/>
    </source>
</evidence>
<keyword evidence="8" id="KW-0496">Mitochondrion</keyword>
<dbReference type="SUPFAM" id="SSF55315">
    <property type="entry name" value="L30e-like"/>
    <property type="match status" value="1"/>
</dbReference>
<dbReference type="EMBL" id="JAAAXW010000129">
    <property type="protein sequence ID" value="KAF9542823.1"/>
    <property type="molecule type" value="Genomic_DNA"/>
</dbReference>
<keyword evidence="13" id="KW-1185">Reference proteome</keyword>
<feature type="compositionally biased region" description="Basic and acidic residues" evidence="10">
    <location>
        <begin position="37"/>
        <end position="64"/>
    </location>
</feature>
<dbReference type="InterPro" id="IPR029028">
    <property type="entry name" value="Alpha/beta_knot_MTases"/>
</dbReference>
<dbReference type="InterPro" id="IPR029064">
    <property type="entry name" value="Ribosomal_eL30-like_sf"/>
</dbReference>